<evidence type="ECO:0000256" key="1">
    <source>
        <dbReference type="SAM" id="MobiDB-lite"/>
    </source>
</evidence>
<protein>
    <submittedName>
        <fullName evidence="3">DDE-1 domain-containing protein</fullName>
    </submittedName>
</protein>
<dbReference type="AlphaFoldDB" id="A0A915LBV2"/>
<dbReference type="Proteomes" id="UP000887565">
    <property type="component" value="Unplaced"/>
</dbReference>
<feature type="region of interest" description="Disordered" evidence="1">
    <location>
        <begin position="119"/>
        <end position="138"/>
    </location>
</feature>
<sequence length="138" mass="15458">MAIVPGGCTKYIQAPDVCWNKQNISEFYDKLLSTGEKELTKGGQMKVPNFDTVLCWIKDAWDSLSPDMIKKSFKIYGVNNINGSEDALIKCFQPGQDCGDGCKMLEKIINKLKPEILDVEDGEEDENNIGSKKDEDDE</sequence>
<organism evidence="2 3">
    <name type="scientific">Romanomermis culicivorax</name>
    <name type="common">Nematode worm</name>
    <dbReference type="NCBI Taxonomy" id="13658"/>
    <lineage>
        <taxon>Eukaryota</taxon>
        <taxon>Metazoa</taxon>
        <taxon>Ecdysozoa</taxon>
        <taxon>Nematoda</taxon>
        <taxon>Enoplea</taxon>
        <taxon>Dorylaimia</taxon>
        <taxon>Mermithida</taxon>
        <taxon>Mermithoidea</taxon>
        <taxon>Mermithidae</taxon>
        <taxon>Romanomermis</taxon>
    </lineage>
</organism>
<name>A0A915LBV2_ROMCU</name>
<proteinExistence type="predicted"/>
<evidence type="ECO:0000313" key="2">
    <source>
        <dbReference type="Proteomes" id="UP000887565"/>
    </source>
</evidence>
<keyword evidence="2" id="KW-1185">Reference proteome</keyword>
<evidence type="ECO:0000313" key="3">
    <source>
        <dbReference type="WBParaSite" id="nRc.2.0.1.t47266-RA"/>
    </source>
</evidence>
<accession>A0A915LBV2</accession>
<dbReference type="WBParaSite" id="nRc.2.0.1.t47266-RA">
    <property type="protein sequence ID" value="nRc.2.0.1.t47266-RA"/>
    <property type="gene ID" value="nRc.2.0.1.g47266"/>
</dbReference>
<reference evidence="3" key="1">
    <citation type="submission" date="2022-11" db="UniProtKB">
        <authorList>
            <consortium name="WormBaseParasite"/>
        </authorList>
    </citation>
    <scope>IDENTIFICATION</scope>
</reference>